<proteinExistence type="inferred from homology"/>
<accession>A0ABC8AU91</accession>
<dbReference type="Pfam" id="PF02801">
    <property type="entry name" value="Ketoacyl-synt_C"/>
    <property type="match status" value="2"/>
</dbReference>
<dbReference type="Proteomes" id="UP000180166">
    <property type="component" value="Chromosome"/>
</dbReference>
<keyword evidence="4" id="KW-0443">Lipid metabolism</keyword>
<dbReference type="CDD" id="cd00834">
    <property type="entry name" value="KAS_I_II"/>
    <property type="match status" value="1"/>
</dbReference>
<evidence type="ECO:0000256" key="2">
    <source>
        <dbReference type="ARBA" id="ARBA00008467"/>
    </source>
</evidence>
<dbReference type="EMBL" id="CP017839">
    <property type="protein sequence ID" value="APA97719.1"/>
    <property type="molecule type" value="Genomic_DNA"/>
</dbReference>
<dbReference type="GO" id="GO:0004315">
    <property type="term" value="F:3-oxoacyl-[acyl-carrier-protein] synthase activity"/>
    <property type="evidence" value="ECO:0007669"/>
    <property type="project" value="UniProtKB-EC"/>
</dbReference>
<comment type="similarity">
    <text evidence="2 5">Belongs to the thiolase-like superfamily. Beta-ketoacyl-ACP synthases family.</text>
</comment>
<evidence type="ECO:0000256" key="1">
    <source>
        <dbReference type="ARBA" id="ARBA00004796"/>
    </source>
</evidence>
<name>A0ABC8AU91_9NOCA</name>
<dbReference type="AlphaFoldDB" id="A0ABC8AU91"/>
<feature type="region of interest" description="Disordered" evidence="6">
    <location>
        <begin position="1"/>
        <end position="44"/>
    </location>
</feature>
<keyword evidence="4" id="KW-0275">Fatty acid biosynthesis</keyword>
<comment type="pathway">
    <text evidence="1">Lipid metabolism; mycolic acid biosynthesis.</text>
</comment>
<dbReference type="GO" id="GO:0006633">
    <property type="term" value="P:fatty acid biosynthetic process"/>
    <property type="evidence" value="ECO:0007669"/>
    <property type="project" value="UniProtKB-KW"/>
</dbReference>
<dbReference type="InterPro" id="IPR020841">
    <property type="entry name" value="PKS_Beta-ketoAc_synthase_dom"/>
</dbReference>
<reference evidence="8 9" key="1">
    <citation type="submission" date="2016-10" db="EMBL/GenBank/DDBJ databases">
        <title>Genome sequence of Nocardia seriolae strain EM150506, isolated from Anguila japonica.</title>
        <authorList>
            <person name="Han H.-J."/>
        </authorList>
    </citation>
    <scope>NUCLEOTIDE SEQUENCE [LARGE SCALE GENOMIC DNA]</scope>
    <source>
        <strain evidence="8 9">EM150506</strain>
    </source>
</reference>
<dbReference type="InterPro" id="IPR014030">
    <property type="entry name" value="Ketoacyl_synth_N"/>
</dbReference>
<feature type="compositionally biased region" description="Low complexity" evidence="6">
    <location>
        <begin position="21"/>
        <end position="37"/>
    </location>
</feature>
<keyword evidence="3 5" id="KW-0808">Transferase</keyword>
<feature type="compositionally biased region" description="Basic and acidic residues" evidence="6">
    <location>
        <begin position="476"/>
        <end position="496"/>
    </location>
</feature>
<dbReference type="SUPFAM" id="SSF53901">
    <property type="entry name" value="Thiolase-like"/>
    <property type="match status" value="4"/>
</dbReference>
<dbReference type="GeneID" id="93375737"/>
<sequence length="865" mass="87774">MHETPAKHETPAMHDAPAMRAAPTLPETPAPAETPALRGTHGSAPHRRIVITSLGAITAHGAGAEELWQRVRGGEVAIRPLREFTVPGLPAAIGGEILDSPRPKYDYLSPLGLIDPEPAIDYALIAAEEAMAGAGLGVLEDGAPPRPDALPAHRWGVAFGSCNAGIRSAEKAVRRAVDVGRTVGVEELRLGDDRHLLLVPPQFCAEALSAAFGLKGPVLSVNTACASSAHALAHAVEQIRAGRADAMLVGGSDALSEMAYYGFNSVESLSARPARPYSRDRDGLSLGAGMLVLAAAEVALAAGAPIVAEVLGYGMSADGYHATAPHPQGAGAARAIRAAIDSADLTPAEVPYINGHGTGTPKNDSAESNAVRAALGEAARDVVLSSTKSMIGHLLGAAGAVEAIVTILGLRDEMIPPTAGFTETDPACGLDPAPNAARALPMRVAASNNFAFAGANACVVYGRPDSARPGSMPGRGDGRTEAADTTDRADETNRAEKVDHAGDVDEVVVTGIGVLIGPATDAEQLWAAWQGGAGAAESHKGLRLARVATDPGVAIAAKVRRRMDRLGQLAVATSAQALSAAGLTADESVGVVLGTGIGPMSSISRFFEPTVAGGPLQGNPAIFPNTVFNAAAGQVAMVLGAKGPTSTLTSGHAAGAAALGTAFDLLRAGRADAVLCTGADELSPYALDAYRGAGLFTGRHGRDFRLAEGSVTLLLERASTARARGATPLAILAGYATASDALGIARWDARGHGIERAMRDALAAAAVDPAELAAIWTAAAGLPVVDGPERRAIDRLGPGANCVRHEPKRVLGDPIGAGAQLAAALALTAWARGGDPGPALINASSLGGTHTSFVLRHPAAAPLES</sequence>
<dbReference type="Pfam" id="PF00109">
    <property type="entry name" value="ketoacyl-synt"/>
    <property type="match status" value="2"/>
</dbReference>
<keyword evidence="4" id="KW-0444">Lipid biosynthesis</keyword>
<dbReference type="Gene3D" id="3.40.47.10">
    <property type="match status" value="3"/>
</dbReference>
<dbReference type="PROSITE" id="PS52004">
    <property type="entry name" value="KS3_2"/>
    <property type="match status" value="2"/>
</dbReference>
<dbReference type="PANTHER" id="PTHR11712">
    <property type="entry name" value="POLYKETIDE SYNTHASE-RELATED"/>
    <property type="match status" value="1"/>
</dbReference>
<dbReference type="KEGG" id="nsr:NS506_03669"/>
<evidence type="ECO:0000256" key="6">
    <source>
        <dbReference type="SAM" id="MobiDB-lite"/>
    </source>
</evidence>
<dbReference type="InterPro" id="IPR016039">
    <property type="entry name" value="Thiolase-like"/>
</dbReference>
<dbReference type="EC" id="2.3.1.179" evidence="8"/>
<organism evidence="8 9">
    <name type="scientific">Nocardia seriolae</name>
    <dbReference type="NCBI Taxonomy" id="37332"/>
    <lineage>
        <taxon>Bacteria</taxon>
        <taxon>Bacillati</taxon>
        <taxon>Actinomycetota</taxon>
        <taxon>Actinomycetes</taxon>
        <taxon>Mycobacteriales</taxon>
        <taxon>Nocardiaceae</taxon>
        <taxon>Nocardia</taxon>
    </lineage>
</organism>
<dbReference type="RefSeq" id="WP_197707913.1">
    <property type="nucleotide sequence ID" value="NZ_AP017900.1"/>
</dbReference>
<feature type="domain" description="Ketosynthase family 3 (KS3)" evidence="7">
    <location>
        <begin position="46"/>
        <end position="463"/>
    </location>
</feature>
<dbReference type="PROSITE" id="PS00606">
    <property type="entry name" value="KS3_1"/>
    <property type="match status" value="1"/>
</dbReference>
<evidence type="ECO:0000259" key="7">
    <source>
        <dbReference type="PROSITE" id="PS52004"/>
    </source>
</evidence>
<evidence type="ECO:0000313" key="8">
    <source>
        <dbReference type="EMBL" id="APA97719.1"/>
    </source>
</evidence>
<dbReference type="InterPro" id="IPR018201">
    <property type="entry name" value="Ketoacyl_synth_AS"/>
</dbReference>
<gene>
    <name evidence="8" type="ORF">NS506_03669</name>
</gene>
<evidence type="ECO:0000256" key="5">
    <source>
        <dbReference type="RuleBase" id="RU003694"/>
    </source>
</evidence>
<feature type="domain" description="Ketosynthase family 3 (KS3)" evidence="7">
    <location>
        <begin position="504"/>
        <end position="857"/>
    </location>
</feature>
<protein>
    <submittedName>
        <fullName evidence="8">Beta-ketoacyl-[acyl-carrier-protein] synthase II</fullName>
        <ecNumber evidence="8">2.3.1.179</ecNumber>
    </submittedName>
</protein>
<keyword evidence="8" id="KW-0012">Acyltransferase</keyword>
<evidence type="ECO:0000256" key="4">
    <source>
        <dbReference type="ARBA" id="ARBA00023160"/>
    </source>
</evidence>
<feature type="region of interest" description="Disordered" evidence="6">
    <location>
        <begin position="466"/>
        <end position="496"/>
    </location>
</feature>
<keyword evidence="4" id="KW-0276">Fatty acid metabolism</keyword>
<dbReference type="PANTHER" id="PTHR11712:SF336">
    <property type="entry name" value="3-OXOACYL-[ACYL-CARRIER-PROTEIN] SYNTHASE, MITOCHONDRIAL"/>
    <property type="match status" value="1"/>
</dbReference>
<dbReference type="InterPro" id="IPR014031">
    <property type="entry name" value="Ketoacyl_synth_C"/>
</dbReference>
<evidence type="ECO:0000256" key="3">
    <source>
        <dbReference type="ARBA" id="ARBA00022679"/>
    </source>
</evidence>
<dbReference type="SMART" id="SM00825">
    <property type="entry name" value="PKS_KS"/>
    <property type="match status" value="1"/>
</dbReference>
<evidence type="ECO:0000313" key="9">
    <source>
        <dbReference type="Proteomes" id="UP000180166"/>
    </source>
</evidence>
<feature type="compositionally biased region" description="Basic and acidic residues" evidence="6">
    <location>
        <begin position="1"/>
        <end position="12"/>
    </location>
</feature>
<dbReference type="InterPro" id="IPR000794">
    <property type="entry name" value="Beta-ketoacyl_synthase"/>
</dbReference>